<reference evidence="2 3" key="2">
    <citation type="journal article" date="2021" name="J. Hered.">
        <title>Feather Gene Expression Elucidates the Developmental Basis of Plumage Iridescence in African Starlings.</title>
        <authorList>
            <person name="Rubenstein D.R."/>
            <person name="Corvelo A."/>
            <person name="MacManes M.D."/>
            <person name="Maia R."/>
            <person name="Narzisi G."/>
            <person name="Rousaki A."/>
            <person name="Vandenabeele P."/>
            <person name="Shawkey M.D."/>
            <person name="Solomon J."/>
        </authorList>
    </citation>
    <scope>NUCLEOTIDE SEQUENCE [LARGE SCALE GENOMIC DNA]</scope>
    <source>
        <strain evidence="2">SS15</strain>
    </source>
</reference>
<dbReference type="Proteomes" id="UP000618051">
    <property type="component" value="Unassembled WGS sequence"/>
</dbReference>
<dbReference type="EMBL" id="JADDUC010000189">
    <property type="protein sequence ID" value="KAG0115993.1"/>
    <property type="molecule type" value="Genomic_DNA"/>
</dbReference>
<evidence type="ECO:0000313" key="1">
    <source>
        <dbReference type="EMBL" id="KAG0115993.1"/>
    </source>
</evidence>
<sequence length="80" mass="8420">MALSLSSQGSAVLAQEDDLAMSLHFMNLGSSPLSSAESKLEGLKSNFIENPQYFCNACKGWVGDCGPRASPHAHTRAGGH</sequence>
<comment type="caution">
    <text evidence="1">The sequence shown here is derived from an EMBL/GenBank/DDBJ whole genome shotgun (WGS) entry which is preliminary data.</text>
</comment>
<accession>A0A835NHW4</accession>
<reference evidence="1" key="1">
    <citation type="submission" date="2020-10" db="EMBL/GenBank/DDBJ databases">
        <title>Feather gene expression reveals the developmental basis of iridescence in African starlings.</title>
        <authorList>
            <person name="Rubenstein D.R."/>
        </authorList>
    </citation>
    <scope>NUCLEOTIDE SEQUENCE</scope>
    <source>
        <strain evidence="1">SS15</strain>
        <tissue evidence="1">Liver</tissue>
    </source>
</reference>
<protein>
    <submittedName>
        <fullName evidence="1">Uncharacterized protein</fullName>
    </submittedName>
</protein>
<evidence type="ECO:0000313" key="3">
    <source>
        <dbReference type="Proteomes" id="UP000618051"/>
    </source>
</evidence>
<organism evidence="1">
    <name type="scientific">Lamprotornis superbus</name>
    <dbReference type="NCBI Taxonomy" id="245042"/>
    <lineage>
        <taxon>Eukaryota</taxon>
        <taxon>Metazoa</taxon>
        <taxon>Chordata</taxon>
        <taxon>Craniata</taxon>
        <taxon>Vertebrata</taxon>
        <taxon>Euteleostomi</taxon>
        <taxon>Archelosauria</taxon>
        <taxon>Archosauria</taxon>
        <taxon>Dinosauria</taxon>
        <taxon>Saurischia</taxon>
        <taxon>Theropoda</taxon>
        <taxon>Coelurosauria</taxon>
        <taxon>Aves</taxon>
        <taxon>Neognathae</taxon>
        <taxon>Neoaves</taxon>
        <taxon>Telluraves</taxon>
        <taxon>Australaves</taxon>
        <taxon>Passeriformes</taxon>
        <taxon>Sturnidae</taxon>
        <taxon>Lamprotornis</taxon>
    </lineage>
</organism>
<name>A0A835NHW4_9PASS</name>
<reference evidence="2" key="3">
    <citation type="submission" date="2022-01" db="EMBL/GenBank/DDBJ databases">
        <authorList>
            <person name="Rubenstein D.R."/>
        </authorList>
    </citation>
    <scope>NUCLEOTIDE SEQUENCE</scope>
    <source>
        <strain evidence="2">SS15</strain>
        <tissue evidence="2">Liver</tissue>
    </source>
</reference>
<dbReference type="EMBL" id="JADDUC020000033">
    <property type="protein sequence ID" value="KAI1229919.1"/>
    <property type="molecule type" value="Genomic_DNA"/>
</dbReference>
<dbReference type="AlphaFoldDB" id="A0A835NHW4"/>
<gene>
    <name evidence="2" type="ORF">IHE44_0010625</name>
    <name evidence="1" type="ORF">IHE44_004817</name>
</gene>
<evidence type="ECO:0000313" key="2">
    <source>
        <dbReference type="EMBL" id="KAI1229919.1"/>
    </source>
</evidence>
<proteinExistence type="predicted"/>
<keyword evidence="3" id="KW-1185">Reference proteome</keyword>